<feature type="domain" description="Calcineurin-like phosphoesterase" evidence="2">
    <location>
        <begin position="1"/>
        <end position="221"/>
    </location>
</feature>
<accession>A0A6B1DV53</accession>
<proteinExistence type="inferred from homology"/>
<dbReference type="AlphaFoldDB" id="A0A6B1DV53"/>
<dbReference type="PANTHER" id="PTHR42850:SF2">
    <property type="entry name" value="BLL5683 PROTEIN"/>
    <property type="match status" value="1"/>
</dbReference>
<dbReference type="PANTHER" id="PTHR42850">
    <property type="entry name" value="METALLOPHOSPHOESTERASE"/>
    <property type="match status" value="1"/>
</dbReference>
<evidence type="ECO:0000313" key="3">
    <source>
        <dbReference type="EMBL" id="MYD90685.1"/>
    </source>
</evidence>
<protein>
    <submittedName>
        <fullName evidence="3">Metallophosphoesterase family protein</fullName>
    </submittedName>
</protein>
<dbReference type="InterPro" id="IPR050126">
    <property type="entry name" value="Ap4A_hydrolase"/>
</dbReference>
<dbReference type="GO" id="GO:0005737">
    <property type="term" value="C:cytoplasm"/>
    <property type="evidence" value="ECO:0007669"/>
    <property type="project" value="TreeGrafter"/>
</dbReference>
<dbReference type="EMBL" id="VXPY01000073">
    <property type="protein sequence ID" value="MYD90685.1"/>
    <property type="molecule type" value="Genomic_DNA"/>
</dbReference>
<dbReference type="CDD" id="cd00838">
    <property type="entry name" value="MPP_superfamily"/>
    <property type="match status" value="1"/>
</dbReference>
<evidence type="ECO:0000259" key="2">
    <source>
        <dbReference type="Pfam" id="PF12850"/>
    </source>
</evidence>
<reference evidence="3" key="1">
    <citation type="submission" date="2019-09" db="EMBL/GenBank/DDBJ databases">
        <title>Characterisation of the sponge microbiome using genome-centric metagenomics.</title>
        <authorList>
            <person name="Engelberts J.P."/>
            <person name="Robbins S.J."/>
            <person name="De Goeij J.M."/>
            <person name="Aranda M."/>
            <person name="Bell S.C."/>
            <person name="Webster N.S."/>
        </authorList>
    </citation>
    <scope>NUCLEOTIDE SEQUENCE</scope>
    <source>
        <strain evidence="3">SB0662_bin_9</strain>
    </source>
</reference>
<dbReference type="Pfam" id="PF12850">
    <property type="entry name" value="Metallophos_2"/>
    <property type="match status" value="1"/>
</dbReference>
<dbReference type="InterPro" id="IPR029052">
    <property type="entry name" value="Metallo-depent_PP-like"/>
</dbReference>
<comment type="caution">
    <text evidence="3">The sequence shown here is derived from an EMBL/GenBank/DDBJ whole genome shotgun (WGS) entry which is preliminary data.</text>
</comment>
<gene>
    <name evidence="3" type="ORF">F4Y08_10180</name>
</gene>
<dbReference type="InterPro" id="IPR024654">
    <property type="entry name" value="Calcineurin-like_PHP_lpxH"/>
</dbReference>
<dbReference type="GO" id="GO:0016791">
    <property type="term" value="F:phosphatase activity"/>
    <property type="evidence" value="ECO:0007669"/>
    <property type="project" value="TreeGrafter"/>
</dbReference>
<dbReference type="SUPFAM" id="SSF56300">
    <property type="entry name" value="Metallo-dependent phosphatases"/>
    <property type="match status" value="1"/>
</dbReference>
<dbReference type="InterPro" id="IPR011152">
    <property type="entry name" value="Pesterase_MJ0912"/>
</dbReference>
<comment type="similarity">
    <text evidence="1">Belongs to the metallophosphoesterase superfamily. YfcE family.</text>
</comment>
<evidence type="ECO:0000256" key="1">
    <source>
        <dbReference type="ARBA" id="ARBA00008950"/>
    </source>
</evidence>
<dbReference type="Gene3D" id="3.60.21.10">
    <property type="match status" value="1"/>
</dbReference>
<dbReference type="PIRSF" id="PIRSF000883">
    <property type="entry name" value="Pesterase_MJ0912"/>
    <property type="match status" value="1"/>
</dbReference>
<organism evidence="3">
    <name type="scientific">Caldilineaceae bacterium SB0662_bin_9</name>
    <dbReference type="NCBI Taxonomy" id="2605258"/>
    <lineage>
        <taxon>Bacteria</taxon>
        <taxon>Bacillati</taxon>
        <taxon>Chloroflexota</taxon>
        <taxon>Caldilineae</taxon>
        <taxon>Caldilineales</taxon>
        <taxon>Caldilineaceae</taxon>
    </lineage>
</organism>
<sequence>MRILVLSDIHANFAALEAVIACTRDRWDELWCLGDIVGYGPRPNECVDLIRAQASLCVPGNHDRAVLDNNTSRQFNDMAREAIDWTRAELTTGNSAYLESLVPEPVPVDSLDLLATHASPRDPVFEYMDGIDTALANWRRPEFAAKFCLVGHTHLPDIFRLRVAQADPDDADRREARVERMRARPGTPVNLQPELNHRVILNPGSVGQPRDKNKRASFALLVQDGPELIWHYERTDYPIELTQTQMQQAGLPRILIDRLSYGW</sequence>
<name>A0A6B1DV53_9CHLR</name>